<evidence type="ECO:0000313" key="2">
    <source>
        <dbReference type="EMBL" id="RHF73931.1"/>
    </source>
</evidence>
<dbReference type="PANTHER" id="PTHR36179">
    <property type="entry name" value="LUD_DOM DOMAIN-CONTAINING PROTEIN"/>
    <property type="match status" value="1"/>
</dbReference>
<reference evidence="2 3" key="1">
    <citation type="submission" date="2018-08" db="EMBL/GenBank/DDBJ databases">
        <title>A genome reference for cultivated species of the human gut microbiota.</title>
        <authorList>
            <person name="Zou Y."/>
            <person name="Xue W."/>
            <person name="Luo G."/>
        </authorList>
    </citation>
    <scope>NUCLEOTIDE SEQUENCE [LARGE SCALE GENOMIC DNA]</scope>
    <source>
        <strain evidence="2 3">AM25-1</strain>
    </source>
</reference>
<dbReference type="RefSeq" id="WP_118126017.1">
    <property type="nucleotide sequence ID" value="NZ_CAEUHP010000001.1"/>
</dbReference>
<name>A0A414PZI0_FUSMR</name>
<accession>A0A414PZI0</accession>
<dbReference type="PIRSF" id="PIRSF020269">
    <property type="entry name" value="DUF1121"/>
    <property type="match status" value="1"/>
</dbReference>
<dbReference type="EMBL" id="QRHL01000003">
    <property type="protein sequence ID" value="RHF73931.1"/>
    <property type="molecule type" value="Genomic_DNA"/>
</dbReference>
<dbReference type="Proteomes" id="UP000284676">
    <property type="component" value="Unassembled WGS sequence"/>
</dbReference>
<gene>
    <name evidence="2" type="ORF">DW663_03855</name>
</gene>
<sequence>MQNIKALFREEKINKTIENLKNNGFDVVLVNNVEEAEKLTLQEIPRGSSISMGGSVTLNMTGLLQKFRSEEYSFFERFAQPTWEDTVKVMRESLLSDYLVTGTNAITEDGKLLQVDSGGNRVAGMAYGPKNVIVISGINKIVADTHEGLERLKYAGPLNSKRLNHKTPCNISGKCENCSTHMRMCNFISIISNGKRPFGNVKVILIKEELGY</sequence>
<protein>
    <submittedName>
        <fullName evidence="2">Lactate utilization protein</fullName>
    </submittedName>
</protein>
<dbReference type="InterPro" id="IPR003741">
    <property type="entry name" value="LUD_dom"/>
</dbReference>
<proteinExistence type="predicted"/>
<evidence type="ECO:0000259" key="1">
    <source>
        <dbReference type="Pfam" id="PF02589"/>
    </source>
</evidence>
<organism evidence="2 3">
    <name type="scientific">Fusobacterium mortiferum</name>
    <dbReference type="NCBI Taxonomy" id="850"/>
    <lineage>
        <taxon>Bacteria</taxon>
        <taxon>Fusobacteriati</taxon>
        <taxon>Fusobacteriota</taxon>
        <taxon>Fusobacteriia</taxon>
        <taxon>Fusobacteriales</taxon>
        <taxon>Fusobacteriaceae</taxon>
        <taxon>Fusobacterium</taxon>
    </lineage>
</organism>
<dbReference type="InterPro" id="IPR037171">
    <property type="entry name" value="NagB/RpiA_transferase-like"/>
</dbReference>
<dbReference type="PANTHER" id="PTHR36179:SF2">
    <property type="entry name" value="LUD DOMAIN-CONTAINING PROTEIN"/>
    <property type="match status" value="1"/>
</dbReference>
<comment type="caution">
    <text evidence="2">The sequence shown here is derived from an EMBL/GenBank/DDBJ whole genome shotgun (WGS) entry which is preliminary data.</text>
</comment>
<dbReference type="AlphaFoldDB" id="A0A414PZI0"/>
<dbReference type="InterPro" id="IPR009501">
    <property type="entry name" value="UCP020269"/>
</dbReference>
<evidence type="ECO:0000313" key="3">
    <source>
        <dbReference type="Proteomes" id="UP000284676"/>
    </source>
</evidence>
<feature type="domain" description="LUD" evidence="1">
    <location>
        <begin position="13"/>
        <end position="206"/>
    </location>
</feature>
<dbReference type="SUPFAM" id="SSF100950">
    <property type="entry name" value="NagB/RpiA/CoA transferase-like"/>
    <property type="match status" value="1"/>
</dbReference>
<dbReference type="Pfam" id="PF02589">
    <property type="entry name" value="LUD_dom"/>
    <property type="match status" value="1"/>
</dbReference>